<evidence type="ECO:0000313" key="2">
    <source>
        <dbReference type="Proteomes" id="UP000196778"/>
    </source>
</evidence>
<protein>
    <recommendedName>
        <fullName evidence="3">Minor tail protein</fullName>
    </recommendedName>
</protein>
<reference evidence="2" key="1">
    <citation type="submission" date="2017-02" db="EMBL/GenBank/DDBJ databases">
        <authorList>
            <person name="Dridi B."/>
        </authorList>
    </citation>
    <scope>NUCLEOTIDE SEQUENCE [LARGE SCALE GENOMIC DNA]</scope>
    <source>
        <strain evidence="2">EB411</strain>
    </source>
</reference>
<organism evidence="1 2">
    <name type="scientific">Mycetocola reblochoni REB411</name>
    <dbReference type="NCBI Taxonomy" id="1255698"/>
    <lineage>
        <taxon>Bacteria</taxon>
        <taxon>Bacillati</taxon>
        <taxon>Actinomycetota</taxon>
        <taxon>Actinomycetes</taxon>
        <taxon>Micrococcales</taxon>
        <taxon>Microbacteriaceae</taxon>
        <taxon>Mycetocola</taxon>
    </lineage>
</organism>
<proteinExistence type="predicted"/>
<dbReference type="RefSeq" id="WP_087137306.1">
    <property type="nucleotide sequence ID" value="NZ_FUKR01000050.1"/>
</dbReference>
<dbReference type="Proteomes" id="UP000196778">
    <property type="component" value="Unassembled WGS sequence"/>
</dbReference>
<keyword evidence="2" id="KW-1185">Reference proteome</keyword>
<dbReference type="OrthoDB" id="4930130at2"/>
<name>A0A1R4JQE5_9MICO</name>
<sequence>MTITAYPKAGQLVTEEQWSRYFETITDNGPANGFTVTANASGMTVQVAAGLAYVRGHACISDATETLAIAAAPSTGNKRIDTVVLRLNRALSPIVQLAVKTGVATTGTPVAPALVQELNGIWEVRLRDVNVASGQTNVGSTHLGPANPIMGGINELAFANRLSNAGAATTAGFKKMMDAYRASLRTTFSLPSSAAVSGWSVEGTLYADMGIVQAAFWITRTGAAISVPSHGNIVNEDMFNIPDGWRPWRAAAMSTIGTGPVTTGAIYPGGRGLLTAVAGGSTIPRGWEVSLGSTYIRA</sequence>
<gene>
    <name evidence="1" type="ORF">FM119_08840</name>
</gene>
<evidence type="ECO:0008006" key="3">
    <source>
        <dbReference type="Google" id="ProtNLM"/>
    </source>
</evidence>
<dbReference type="EMBL" id="FUKR01000050">
    <property type="protein sequence ID" value="SJN34219.1"/>
    <property type="molecule type" value="Genomic_DNA"/>
</dbReference>
<accession>A0A1R4JQE5</accession>
<evidence type="ECO:0000313" key="1">
    <source>
        <dbReference type="EMBL" id="SJN34219.1"/>
    </source>
</evidence>
<dbReference type="AlphaFoldDB" id="A0A1R4JQE5"/>